<dbReference type="NCBIfam" id="NF003315">
    <property type="entry name" value="PRK04323.1"/>
    <property type="match status" value="1"/>
</dbReference>
<dbReference type="PANTHER" id="PTHR38449">
    <property type="entry name" value="REGULATORY PROTEIN TM_1690-RELATED"/>
    <property type="match status" value="1"/>
</dbReference>
<dbReference type="Pfam" id="PF04025">
    <property type="entry name" value="RemA-like"/>
    <property type="match status" value="1"/>
</dbReference>
<sequence>MKRDSMAVLVNIGFGNMVSSSRVIAIVTPGSAPMKRLRDEAKKRGKLVDATEGRRTRSIIVTDSDHVILSALQPETITQRFFGKESQTAEKDPEE</sequence>
<dbReference type="PANTHER" id="PTHR38449:SF1">
    <property type="entry name" value="REGULATORY PROTEIN SSL2874-RELATED"/>
    <property type="match status" value="1"/>
</dbReference>
<gene>
    <name evidence="1" type="ORF">MNBD_NITROSPIRAE03-1395</name>
</gene>
<dbReference type="EMBL" id="UOGI01000375">
    <property type="protein sequence ID" value="VAX34707.1"/>
    <property type="molecule type" value="Genomic_DNA"/>
</dbReference>
<dbReference type="AlphaFoldDB" id="A0A3B1DZW1"/>
<dbReference type="InterPro" id="IPR007169">
    <property type="entry name" value="RemA-like"/>
</dbReference>
<accession>A0A3B1DZW1</accession>
<evidence type="ECO:0000313" key="1">
    <source>
        <dbReference type="EMBL" id="VAX34707.1"/>
    </source>
</evidence>
<reference evidence="1" key="1">
    <citation type="submission" date="2018-06" db="EMBL/GenBank/DDBJ databases">
        <authorList>
            <person name="Zhirakovskaya E."/>
        </authorList>
    </citation>
    <scope>NUCLEOTIDE SEQUENCE</scope>
</reference>
<dbReference type="HAMAP" id="MF_01503">
    <property type="entry name" value="RemA"/>
    <property type="match status" value="1"/>
</dbReference>
<proteinExistence type="inferred from homology"/>
<organism evidence="1">
    <name type="scientific">hydrothermal vent metagenome</name>
    <dbReference type="NCBI Taxonomy" id="652676"/>
    <lineage>
        <taxon>unclassified sequences</taxon>
        <taxon>metagenomes</taxon>
        <taxon>ecological metagenomes</taxon>
    </lineage>
</organism>
<name>A0A3B1DZW1_9ZZZZ</name>
<protein>
    <submittedName>
        <fullName evidence="1">UPF0296 protein YlzA</fullName>
    </submittedName>
</protein>